<sequence length="150" mass="15750">MAGAANWVSITLLFSVCLSASYGKRTGISTMADGADGFQPSNGFPHEADPDSSTSIDPDPTGFGAGIGIGYERSPYCIDCDDVDIMGGSFCGTCNYGCPYRRFNNGCGGGVAYMDELKRTIKDLTMKLDANGLLGKKKAMNIQAMAPESS</sequence>
<evidence type="ECO:0008006" key="4">
    <source>
        <dbReference type="Google" id="ProtNLM"/>
    </source>
</evidence>
<accession>A0A5D2C932</accession>
<keyword evidence="1" id="KW-0732">Signal</keyword>
<feature type="chain" id="PRO_5023044190" description="4Fe-4S ferredoxin-type domain-containing protein" evidence="1">
    <location>
        <begin position="24"/>
        <end position="150"/>
    </location>
</feature>
<keyword evidence="3" id="KW-1185">Reference proteome</keyword>
<protein>
    <recommendedName>
        <fullName evidence="4">4Fe-4S ferredoxin-type domain-containing protein</fullName>
    </recommendedName>
</protein>
<evidence type="ECO:0000256" key="1">
    <source>
        <dbReference type="SAM" id="SignalP"/>
    </source>
</evidence>
<dbReference type="Proteomes" id="UP000323506">
    <property type="component" value="Chromosome D06"/>
</dbReference>
<evidence type="ECO:0000313" key="2">
    <source>
        <dbReference type="EMBL" id="TYG65160.1"/>
    </source>
</evidence>
<dbReference type="EMBL" id="CM017706">
    <property type="protein sequence ID" value="TYG65160.1"/>
    <property type="molecule type" value="Genomic_DNA"/>
</dbReference>
<evidence type="ECO:0000313" key="3">
    <source>
        <dbReference type="Proteomes" id="UP000323506"/>
    </source>
</evidence>
<gene>
    <name evidence="2" type="ORF">ES288_D06G163800v1</name>
</gene>
<name>A0A5D2C932_GOSDA</name>
<proteinExistence type="predicted"/>
<feature type="signal peptide" evidence="1">
    <location>
        <begin position="1"/>
        <end position="23"/>
    </location>
</feature>
<dbReference type="AlphaFoldDB" id="A0A5D2C932"/>
<reference evidence="2 3" key="1">
    <citation type="submission" date="2019-06" db="EMBL/GenBank/DDBJ databases">
        <title>WGS assembly of Gossypium darwinii.</title>
        <authorList>
            <person name="Chen Z.J."/>
            <person name="Sreedasyam A."/>
            <person name="Ando A."/>
            <person name="Song Q."/>
            <person name="De L."/>
            <person name="Hulse-Kemp A."/>
            <person name="Ding M."/>
            <person name="Ye W."/>
            <person name="Kirkbride R."/>
            <person name="Jenkins J."/>
            <person name="Plott C."/>
            <person name="Lovell J."/>
            <person name="Lin Y.-M."/>
            <person name="Vaughn R."/>
            <person name="Liu B."/>
            <person name="Li W."/>
            <person name="Simpson S."/>
            <person name="Scheffler B."/>
            <person name="Saski C."/>
            <person name="Grover C."/>
            <person name="Hu G."/>
            <person name="Conover J."/>
            <person name="Carlson J."/>
            <person name="Shu S."/>
            <person name="Boston L."/>
            <person name="Williams M."/>
            <person name="Peterson D."/>
            <person name="Mcgee K."/>
            <person name="Jones D."/>
            <person name="Wendel J."/>
            <person name="Stelly D."/>
            <person name="Grimwood J."/>
            <person name="Schmutz J."/>
        </authorList>
    </citation>
    <scope>NUCLEOTIDE SEQUENCE [LARGE SCALE GENOMIC DNA]</scope>
    <source>
        <strain evidence="2">1808015.09</strain>
    </source>
</reference>
<organism evidence="2 3">
    <name type="scientific">Gossypium darwinii</name>
    <name type="common">Darwin's cotton</name>
    <name type="synonym">Gossypium barbadense var. darwinii</name>
    <dbReference type="NCBI Taxonomy" id="34276"/>
    <lineage>
        <taxon>Eukaryota</taxon>
        <taxon>Viridiplantae</taxon>
        <taxon>Streptophyta</taxon>
        <taxon>Embryophyta</taxon>
        <taxon>Tracheophyta</taxon>
        <taxon>Spermatophyta</taxon>
        <taxon>Magnoliopsida</taxon>
        <taxon>eudicotyledons</taxon>
        <taxon>Gunneridae</taxon>
        <taxon>Pentapetalae</taxon>
        <taxon>rosids</taxon>
        <taxon>malvids</taxon>
        <taxon>Malvales</taxon>
        <taxon>Malvaceae</taxon>
        <taxon>Malvoideae</taxon>
        <taxon>Gossypium</taxon>
    </lineage>
</organism>